<dbReference type="SMART" id="SM00834">
    <property type="entry name" value="CxxC_CXXC_SSSS"/>
    <property type="match status" value="1"/>
</dbReference>
<dbReference type="OrthoDB" id="9813321at2"/>
<gene>
    <name evidence="2" type="ORF">C8N34_1274</name>
</gene>
<name>A0A2T6ADA8_9RHOB</name>
<comment type="caution">
    <text evidence="2">The sequence shown here is derived from an EMBL/GenBank/DDBJ whole genome shotgun (WGS) entry which is preliminary data.</text>
</comment>
<organism evidence="2 3">
    <name type="scientific">Gemmobacter caeni</name>
    <dbReference type="NCBI Taxonomy" id="589035"/>
    <lineage>
        <taxon>Bacteria</taxon>
        <taxon>Pseudomonadati</taxon>
        <taxon>Pseudomonadota</taxon>
        <taxon>Alphaproteobacteria</taxon>
        <taxon>Rhodobacterales</taxon>
        <taxon>Paracoccaceae</taxon>
        <taxon>Gemmobacter</taxon>
    </lineage>
</organism>
<dbReference type="RefSeq" id="WP_108130725.1">
    <property type="nucleotide sequence ID" value="NZ_QBKP01000027.1"/>
</dbReference>
<dbReference type="AlphaFoldDB" id="A0A2T6ADA8"/>
<reference evidence="2 3" key="1">
    <citation type="submission" date="2018-04" db="EMBL/GenBank/DDBJ databases">
        <title>Genomic Encyclopedia of Archaeal and Bacterial Type Strains, Phase II (KMG-II): from individual species to whole genera.</title>
        <authorList>
            <person name="Goeker M."/>
        </authorList>
    </citation>
    <scope>NUCLEOTIDE SEQUENCE [LARGE SCALE GENOMIC DNA]</scope>
    <source>
        <strain evidence="2 3">DSM 21823</strain>
    </source>
</reference>
<feature type="domain" description="Putative regulatory protein FmdB zinc ribbon" evidence="1">
    <location>
        <begin position="1"/>
        <end position="43"/>
    </location>
</feature>
<sequence>MPKYTFCCTSCQASRDVSAPFDTAETLELMCYACGGDMIRAPVLTLNVIGAATERLRAEKKREERAYFAKACGHNHACRCGIKIDKPNPFREQIRQVHGFTDDI</sequence>
<protein>
    <recommendedName>
        <fullName evidence="1">Putative regulatory protein FmdB zinc ribbon domain-containing protein</fullName>
    </recommendedName>
</protein>
<evidence type="ECO:0000259" key="1">
    <source>
        <dbReference type="SMART" id="SM00834"/>
    </source>
</evidence>
<dbReference type="Proteomes" id="UP000244224">
    <property type="component" value="Unassembled WGS sequence"/>
</dbReference>
<proteinExistence type="predicted"/>
<keyword evidence="3" id="KW-1185">Reference proteome</keyword>
<accession>A0A2T6ADA8</accession>
<dbReference type="EMBL" id="QBKP01000027">
    <property type="protein sequence ID" value="PTX41799.1"/>
    <property type="molecule type" value="Genomic_DNA"/>
</dbReference>
<dbReference type="InterPro" id="IPR013429">
    <property type="entry name" value="Regulatory_FmdB_Zinc_ribbon"/>
</dbReference>
<evidence type="ECO:0000313" key="3">
    <source>
        <dbReference type="Proteomes" id="UP000244224"/>
    </source>
</evidence>
<evidence type="ECO:0000313" key="2">
    <source>
        <dbReference type="EMBL" id="PTX41799.1"/>
    </source>
</evidence>